<evidence type="ECO:0000313" key="1">
    <source>
        <dbReference type="EMBL" id="KAK5091038.1"/>
    </source>
</evidence>
<comment type="caution">
    <text evidence="1">The sequence shown here is derived from an EMBL/GenBank/DDBJ whole genome shotgun (WGS) entry which is preliminary data.</text>
</comment>
<sequence>MDNIAAPFRVPAYAAPSILLDTLPIEIQDLIFHYVVLDSNPGELKRLRLSNRYFRDRADIYLFRTLHISASNLSLDRVRKVAENDRLRVHVQELVYHRGTFSGHKISQYGLSLKARDYGDFEEYMVRGQAGFRPAQSDLMRVSQCYAAFCEELEAESNFNRELSWRMSMKKNCSRFPKLEHLTTQWAYEDLNSKYLRKRCGLTHQSATPNYFAPYEIFESCGPSFRPRVLSLEGVEGEDFAAIMTFIRGGVEAVKARFSELRYLKLSFSETVATLEVEGTYDVFIQACDNLRFLHLDFSSFTSLRLRKDPHCFPQRLIKIALQRHFPRLSHLELKNAMMIELDLIGFVHHHSRTLQTLSLDDWSMPVTSEGQATGSFIRTLWKLGKLPLNKSCTITLDGSFSNNKDNSGWNITHANTGRPSVASRVHSYLSGAEGHDFPFNITAEQIEKATTSVQLVDLDMMPLRLGQRDDTFVWCTDAV</sequence>
<keyword evidence="2" id="KW-1185">Reference proteome</keyword>
<protein>
    <submittedName>
        <fullName evidence="1">Uncharacterized protein</fullName>
    </submittedName>
</protein>
<dbReference type="EMBL" id="JAVRRJ010000001">
    <property type="protein sequence ID" value="KAK5091038.1"/>
    <property type="molecule type" value="Genomic_DNA"/>
</dbReference>
<proteinExistence type="predicted"/>
<dbReference type="Gene3D" id="3.80.10.10">
    <property type="entry name" value="Ribonuclease Inhibitor"/>
    <property type="match status" value="1"/>
</dbReference>
<dbReference type="InterPro" id="IPR032675">
    <property type="entry name" value="LRR_dom_sf"/>
</dbReference>
<dbReference type="SUPFAM" id="SSF52047">
    <property type="entry name" value="RNI-like"/>
    <property type="match status" value="1"/>
</dbReference>
<accession>A0AAN7YK17</accession>
<organism evidence="1 2">
    <name type="scientific">Lithohypha guttulata</name>
    <dbReference type="NCBI Taxonomy" id="1690604"/>
    <lineage>
        <taxon>Eukaryota</taxon>
        <taxon>Fungi</taxon>
        <taxon>Dikarya</taxon>
        <taxon>Ascomycota</taxon>
        <taxon>Pezizomycotina</taxon>
        <taxon>Eurotiomycetes</taxon>
        <taxon>Chaetothyriomycetidae</taxon>
        <taxon>Chaetothyriales</taxon>
        <taxon>Trichomeriaceae</taxon>
        <taxon>Lithohypha</taxon>
    </lineage>
</organism>
<dbReference type="AlphaFoldDB" id="A0AAN7YK17"/>
<reference evidence="1 2" key="1">
    <citation type="submission" date="2023-08" db="EMBL/GenBank/DDBJ databases">
        <title>Black Yeasts Isolated from many extreme environments.</title>
        <authorList>
            <person name="Coleine C."/>
            <person name="Stajich J.E."/>
            <person name="Selbmann L."/>
        </authorList>
    </citation>
    <scope>NUCLEOTIDE SEQUENCE [LARGE SCALE GENOMIC DNA]</scope>
    <source>
        <strain evidence="1 2">CCFEE 5910</strain>
    </source>
</reference>
<gene>
    <name evidence="1" type="ORF">LTR05_001218</name>
</gene>
<dbReference type="Proteomes" id="UP001309876">
    <property type="component" value="Unassembled WGS sequence"/>
</dbReference>
<evidence type="ECO:0000313" key="2">
    <source>
        <dbReference type="Proteomes" id="UP001309876"/>
    </source>
</evidence>
<name>A0AAN7YK17_9EURO</name>